<dbReference type="Proteomes" id="UP000677228">
    <property type="component" value="Unassembled WGS sequence"/>
</dbReference>
<dbReference type="EMBL" id="CAJNOQ010020504">
    <property type="protein sequence ID" value="CAF1470103.1"/>
    <property type="molecule type" value="Genomic_DNA"/>
</dbReference>
<evidence type="ECO:0000313" key="5">
    <source>
        <dbReference type="Proteomes" id="UP000663829"/>
    </source>
</evidence>
<dbReference type="EMBL" id="CAJNOK010031488">
    <property type="protein sequence ID" value="CAF1472844.1"/>
    <property type="molecule type" value="Genomic_DNA"/>
</dbReference>
<proteinExistence type="predicted"/>
<evidence type="ECO:0000313" key="3">
    <source>
        <dbReference type="EMBL" id="CAF4264378.1"/>
    </source>
</evidence>
<dbReference type="EMBL" id="CAJOBA010053378">
    <property type="protein sequence ID" value="CAF4264378.1"/>
    <property type="molecule type" value="Genomic_DNA"/>
</dbReference>
<dbReference type="AlphaFoldDB" id="A0A815R2A6"/>
<organism evidence="1 5">
    <name type="scientific">Didymodactylos carnosus</name>
    <dbReference type="NCBI Taxonomy" id="1234261"/>
    <lineage>
        <taxon>Eukaryota</taxon>
        <taxon>Metazoa</taxon>
        <taxon>Spiralia</taxon>
        <taxon>Gnathifera</taxon>
        <taxon>Rotifera</taxon>
        <taxon>Eurotatoria</taxon>
        <taxon>Bdelloidea</taxon>
        <taxon>Philodinida</taxon>
        <taxon>Philodinidae</taxon>
        <taxon>Didymodactylos</taxon>
    </lineage>
</organism>
<dbReference type="EMBL" id="CAJOBC010085976">
    <property type="protein sequence ID" value="CAF4338164.1"/>
    <property type="molecule type" value="Genomic_DNA"/>
</dbReference>
<protein>
    <submittedName>
        <fullName evidence="1">Uncharacterized protein</fullName>
    </submittedName>
</protein>
<dbReference type="Proteomes" id="UP000682733">
    <property type="component" value="Unassembled WGS sequence"/>
</dbReference>
<evidence type="ECO:0000313" key="1">
    <source>
        <dbReference type="EMBL" id="CAF1470103.1"/>
    </source>
</evidence>
<gene>
    <name evidence="1" type="ORF">GPM918_LOCUS35431</name>
    <name evidence="2" type="ORF">OVA965_LOCUS35725</name>
    <name evidence="4" type="ORF">SRO942_LOCUS36151</name>
    <name evidence="3" type="ORF">TMI583_LOCUS36699</name>
</gene>
<accession>A0A815R2A6</accession>
<evidence type="ECO:0000313" key="4">
    <source>
        <dbReference type="EMBL" id="CAF4338164.1"/>
    </source>
</evidence>
<reference evidence="1" key="1">
    <citation type="submission" date="2021-02" db="EMBL/GenBank/DDBJ databases">
        <authorList>
            <person name="Nowell W R."/>
        </authorList>
    </citation>
    <scope>NUCLEOTIDE SEQUENCE</scope>
</reference>
<sequence>MINNAKKKARKQKVTLEIFTKTLFELRTTNLSSVKSVPSSSFLCTIVRISRVKVLSHYNYQSLTTFTYRQSPRTPLSSLLASSQSITYRSNESSPSSSFIWGSPKQEENEKLLNEIQLIYILKANTKPSN</sequence>
<dbReference type="Proteomes" id="UP000663829">
    <property type="component" value="Unassembled WGS sequence"/>
</dbReference>
<comment type="caution">
    <text evidence="1">The sequence shown here is derived from an EMBL/GenBank/DDBJ whole genome shotgun (WGS) entry which is preliminary data.</text>
</comment>
<dbReference type="Proteomes" id="UP000681722">
    <property type="component" value="Unassembled WGS sequence"/>
</dbReference>
<evidence type="ECO:0000313" key="2">
    <source>
        <dbReference type="EMBL" id="CAF1472844.1"/>
    </source>
</evidence>
<name>A0A815R2A6_9BILA</name>
<keyword evidence="5" id="KW-1185">Reference proteome</keyword>